<feature type="domain" description="N-acetyltransferase" evidence="1">
    <location>
        <begin position="1"/>
        <end position="139"/>
    </location>
</feature>
<sequence length="144" mass="16296">MIIRQGSLAEVVSIVTKIDEFVSKETEASLSARLAGKTHYIQIAEQGGELLGFKIGYQIDGDTFYSWFGGVSSEARGKGVAQALLEAQEKWARDHNFQTITVKSRNQFPAMLRLLIRNGYLIEKYEEKPNTLESRIYFRKALFA</sequence>
<evidence type="ECO:0000313" key="3">
    <source>
        <dbReference type="Proteomes" id="UP000198854"/>
    </source>
</evidence>
<dbReference type="InterPro" id="IPR000182">
    <property type="entry name" value="GNAT_dom"/>
</dbReference>
<dbReference type="PROSITE" id="PS51186">
    <property type="entry name" value="GNAT"/>
    <property type="match status" value="1"/>
</dbReference>
<organism evidence="2 3">
    <name type="scientific">Vibrio xiamenensis</name>
    <dbReference type="NCBI Taxonomy" id="861298"/>
    <lineage>
        <taxon>Bacteria</taxon>
        <taxon>Pseudomonadati</taxon>
        <taxon>Pseudomonadota</taxon>
        <taxon>Gammaproteobacteria</taxon>
        <taxon>Vibrionales</taxon>
        <taxon>Vibrionaceae</taxon>
        <taxon>Vibrio</taxon>
    </lineage>
</organism>
<gene>
    <name evidence="2" type="ORF">SAMN04488136_11940</name>
</gene>
<dbReference type="Pfam" id="PF00583">
    <property type="entry name" value="Acetyltransf_1"/>
    <property type="match status" value="1"/>
</dbReference>
<dbReference type="RefSeq" id="WP_176765610.1">
    <property type="nucleotide sequence ID" value="NZ_FNDD01000019.1"/>
</dbReference>
<evidence type="ECO:0000259" key="1">
    <source>
        <dbReference type="PROSITE" id="PS51186"/>
    </source>
</evidence>
<accession>A0A1G8DBU7</accession>
<dbReference type="Proteomes" id="UP000198854">
    <property type="component" value="Unassembled WGS sequence"/>
</dbReference>
<dbReference type="EMBL" id="FNDD01000019">
    <property type="protein sequence ID" value="SDH55034.1"/>
    <property type="molecule type" value="Genomic_DNA"/>
</dbReference>
<reference evidence="3" key="1">
    <citation type="submission" date="2016-10" db="EMBL/GenBank/DDBJ databases">
        <authorList>
            <person name="Varghese N."/>
            <person name="Submissions S."/>
        </authorList>
    </citation>
    <scope>NUCLEOTIDE SEQUENCE [LARGE SCALE GENOMIC DNA]</scope>
    <source>
        <strain evidence="3">CGMCC 1.10228</strain>
    </source>
</reference>
<dbReference type="CDD" id="cd04301">
    <property type="entry name" value="NAT_SF"/>
    <property type="match status" value="1"/>
</dbReference>
<evidence type="ECO:0000313" key="2">
    <source>
        <dbReference type="EMBL" id="SDH55034.1"/>
    </source>
</evidence>
<name>A0A1G8DBU7_9VIBR</name>
<keyword evidence="3" id="KW-1185">Reference proteome</keyword>
<proteinExistence type="predicted"/>
<dbReference type="GO" id="GO:0016747">
    <property type="term" value="F:acyltransferase activity, transferring groups other than amino-acyl groups"/>
    <property type="evidence" value="ECO:0007669"/>
    <property type="project" value="InterPro"/>
</dbReference>
<dbReference type="SUPFAM" id="SSF55729">
    <property type="entry name" value="Acyl-CoA N-acyltransferases (Nat)"/>
    <property type="match status" value="1"/>
</dbReference>
<keyword evidence="2" id="KW-0808">Transferase</keyword>
<dbReference type="STRING" id="861298.SAMN04488136_11940"/>
<dbReference type="InterPro" id="IPR016181">
    <property type="entry name" value="Acyl_CoA_acyltransferase"/>
</dbReference>
<dbReference type="AlphaFoldDB" id="A0A1G8DBU7"/>
<dbReference type="Gene3D" id="3.40.630.30">
    <property type="match status" value="1"/>
</dbReference>
<protein>
    <submittedName>
        <fullName evidence="2">Acetyltransferase (GNAT) domain-containing protein</fullName>
    </submittedName>
</protein>